<protein>
    <submittedName>
        <fullName evidence="1">Uncharacterized protein</fullName>
    </submittedName>
</protein>
<dbReference type="AlphaFoldDB" id="A0A8T2J6N4"/>
<gene>
    <name evidence="1" type="ORF">GDO86_005242</name>
</gene>
<dbReference type="EMBL" id="JAACNH010000006">
    <property type="protein sequence ID" value="KAG8438980.1"/>
    <property type="molecule type" value="Genomic_DNA"/>
</dbReference>
<comment type="caution">
    <text evidence="1">The sequence shown here is derived from an EMBL/GenBank/DDBJ whole genome shotgun (WGS) entry which is preliminary data.</text>
</comment>
<keyword evidence="2" id="KW-1185">Reference proteome</keyword>
<sequence length="58" mass="6517">MSCWKHSYPLTCNAVILKLAPSGVDLEIRVLALLVYPIQMDEILVLTSQQTSREVNTN</sequence>
<evidence type="ECO:0000313" key="1">
    <source>
        <dbReference type="EMBL" id="KAG8438980.1"/>
    </source>
</evidence>
<reference evidence="1" key="1">
    <citation type="thesis" date="2020" institute="ProQuest LLC" country="789 East Eisenhower Parkway, Ann Arbor, MI, USA">
        <title>Comparative Genomics and Chromosome Evolution.</title>
        <authorList>
            <person name="Mudd A.B."/>
        </authorList>
    </citation>
    <scope>NUCLEOTIDE SEQUENCE</scope>
    <source>
        <strain evidence="1">Female2</strain>
        <tissue evidence="1">Blood</tissue>
    </source>
</reference>
<accession>A0A8T2J6N4</accession>
<dbReference type="Proteomes" id="UP000812440">
    <property type="component" value="Chromosome 3"/>
</dbReference>
<organism evidence="1 2">
    <name type="scientific">Hymenochirus boettgeri</name>
    <name type="common">Congo dwarf clawed frog</name>
    <dbReference type="NCBI Taxonomy" id="247094"/>
    <lineage>
        <taxon>Eukaryota</taxon>
        <taxon>Metazoa</taxon>
        <taxon>Chordata</taxon>
        <taxon>Craniata</taxon>
        <taxon>Vertebrata</taxon>
        <taxon>Euteleostomi</taxon>
        <taxon>Amphibia</taxon>
        <taxon>Batrachia</taxon>
        <taxon>Anura</taxon>
        <taxon>Pipoidea</taxon>
        <taxon>Pipidae</taxon>
        <taxon>Pipinae</taxon>
        <taxon>Hymenochirus</taxon>
    </lineage>
</organism>
<evidence type="ECO:0000313" key="2">
    <source>
        <dbReference type="Proteomes" id="UP000812440"/>
    </source>
</evidence>
<proteinExistence type="predicted"/>
<name>A0A8T2J6N4_9PIPI</name>